<protein>
    <submittedName>
        <fullName evidence="1">Uncharacterized protein</fullName>
    </submittedName>
</protein>
<evidence type="ECO:0000313" key="1">
    <source>
        <dbReference type="EMBL" id="JAH34375.1"/>
    </source>
</evidence>
<reference evidence="1" key="1">
    <citation type="submission" date="2014-11" db="EMBL/GenBank/DDBJ databases">
        <authorList>
            <person name="Amaro Gonzalez C."/>
        </authorList>
    </citation>
    <scope>NUCLEOTIDE SEQUENCE</scope>
</reference>
<reference evidence="1" key="2">
    <citation type="journal article" date="2015" name="Fish Shellfish Immunol.">
        <title>Early steps in the European eel (Anguilla anguilla)-Vibrio vulnificus interaction in the gills: Role of the RtxA13 toxin.</title>
        <authorList>
            <person name="Callol A."/>
            <person name="Pajuelo D."/>
            <person name="Ebbesson L."/>
            <person name="Teles M."/>
            <person name="MacKenzie S."/>
            <person name="Amaro C."/>
        </authorList>
    </citation>
    <scope>NUCLEOTIDE SEQUENCE</scope>
</reference>
<accession>A0A0E9S145</accession>
<name>A0A0E9S145_ANGAN</name>
<dbReference type="EMBL" id="GBXM01074202">
    <property type="protein sequence ID" value="JAH34375.1"/>
    <property type="molecule type" value="Transcribed_RNA"/>
</dbReference>
<organism evidence="1">
    <name type="scientific">Anguilla anguilla</name>
    <name type="common">European freshwater eel</name>
    <name type="synonym">Muraena anguilla</name>
    <dbReference type="NCBI Taxonomy" id="7936"/>
    <lineage>
        <taxon>Eukaryota</taxon>
        <taxon>Metazoa</taxon>
        <taxon>Chordata</taxon>
        <taxon>Craniata</taxon>
        <taxon>Vertebrata</taxon>
        <taxon>Euteleostomi</taxon>
        <taxon>Actinopterygii</taxon>
        <taxon>Neopterygii</taxon>
        <taxon>Teleostei</taxon>
        <taxon>Anguilliformes</taxon>
        <taxon>Anguillidae</taxon>
        <taxon>Anguilla</taxon>
    </lineage>
</organism>
<sequence>MGMCRSIDFRTRRLLGQQFYSQ</sequence>
<proteinExistence type="predicted"/>
<dbReference type="AlphaFoldDB" id="A0A0E9S145"/>